<feature type="transmembrane region" description="Helical" evidence="1">
    <location>
        <begin position="158"/>
        <end position="179"/>
    </location>
</feature>
<keyword evidence="1" id="KW-0472">Membrane</keyword>
<organism evidence="2 3">
    <name type="scientific">Ruminiclostridium hungatei</name>
    <name type="common">Clostridium hungatei</name>
    <dbReference type="NCBI Taxonomy" id="48256"/>
    <lineage>
        <taxon>Bacteria</taxon>
        <taxon>Bacillati</taxon>
        <taxon>Bacillota</taxon>
        <taxon>Clostridia</taxon>
        <taxon>Eubacteriales</taxon>
        <taxon>Oscillospiraceae</taxon>
        <taxon>Ruminiclostridium</taxon>
    </lineage>
</organism>
<dbReference type="OrthoDB" id="2086241at2"/>
<sequence length="190" mass="21520">MKLVRNLLLGLYVNIFLVLLLVILTFISLSGNRICVLLLFAVFVTALGSGLFCIVVGVISVFAACRLFQKQEYGILRHNMKILKFSSIPYLFINFIIYYLLFIIFFVASRGTATVTPIPLFFMFVIFFTYLGVIFTSAYGIGLLALLLKEKKLKAGCFLFHLLLQLCFVLDVVDTLVLMKKFKRNGSLGR</sequence>
<protein>
    <submittedName>
        <fullName evidence="2">Uncharacterized protein</fullName>
    </submittedName>
</protein>
<proteinExistence type="predicted"/>
<feature type="transmembrane region" description="Helical" evidence="1">
    <location>
        <begin position="7"/>
        <end position="30"/>
    </location>
</feature>
<dbReference type="Proteomes" id="UP000191554">
    <property type="component" value="Unassembled WGS sequence"/>
</dbReference>
<dbReference type="STRING" id="48256.CLHUN_04420"/>
<feature type="transmembrane region" description="Helical" evidence="1">
    <location>
        <begin position="88"/>
        <end position="108"/>
    </location>
</feature>
<keyword evidence="1" id="KW-0812">Transmembrane</keyword>
<feature type="transmembrane region" description="Helical" evidence="1">
    <location>
        <begin position="120"/>
        <end position="146"/>
    </location>
</feature>
<name>A0A1V4SRW2_RUMHU</name>
<accession>A0A1V4SRW2</accession>
<gene>
    <name evidence="2" type="ORF">CLHUN_04420</name>
</gene>
<evidence type="ECO:0000256" key="1">
    <source>
        <dbReference type="SAM" id="Phobius"/>
    </source>
</evidence>
<evidence type="ECO:0000313" key="3">
    <source>
        <dbReference type="Proteomes" id="UP000191554"/>
    </source>
</evidence>
<dbReference type="RefSeq" id="WP_080062918.1">
    <property type="nucleotide sequence ID" value="NZ_MZGX01000002.1"/>
</dbReference>
<dbReference type="Pfam" id="PF20357">
    <property type="entry name" value="DUF6652"/>
    <property type="match status" value="1"/>
</dbReference>
<comment type="caution">
    <text evidence="2">The sequence shown here is derived from an EMBL/GenBank/DDBJ whole genome shotgun (WGS) entry which is preliminary data.</text>
</comment>
<reference evidence="2 3" key="1">
    <citation type="submission" date="2017-03" db="EMBL/GenBank/DDBJ databases">
        <title>Genome sequence of Clostridium hungatei DSM 14427.</title>
        <authorList>
            <person name="Poehlein A."/>
            <person name="Daniel R."/>
        </authorList>
    </citation>
    <scope>NUCLEOTIDE SEQUENCE [LARGE SCALE GENOMIC DNA]</scope>
    <source>
        <strain evidence="2 3">DSM 14427</strain>
    </source>
</reference>
<feature type="transmembrane region" description="Helical" evidence="1">
    <location>
        <begin position="36"/>
        <end position="68"/>
    </location>
</feature>
<dbReference type="EMBL" id="MZGX01000002">
    <property type="protein sequence ID" value="OPX45967.1"/>
    <property type="molecule type" value="Genomic_DNA"/>
</dbReference>
<keyword evidence="1" id="KW-1133">Transmembrane helix</keyword>
<dbReference type="InterPro" id="IPR046594">
    <property type="entry name" value="DUF6652"/>
</dbReference>
<keyword evidence="3" id="KW-1185">Reference proteome</keyword>
<evidence type="ECO:0000313" key="2">
    <source>
        <dbReference type="EMBL" id="OPX45967.1"/>
    </source>
</evidence>
<dbReference type="AlphaFoldDB" id="A0A1V4SRW2"/>